<proteinExistence type="predicted"/>
<organism evidence="2">
    <name type="scientific">uncultured Mycobacteriales bacterium</name>
    <dbReference type="NCBI Taxonomy" id="581187"/>
    <lineage>
        <taxon>Bacteria</taxon>
        <taxon>Bacillati</taxon>
        <taxon>Actinomycetota</taxon>
        <taxon>Actinomycetes</taxon>
        <taxon>Mycobacteriales</taxon>
        <taxon>environmental samples</taxon>
    </lineage>
</organism>
<feature type="transmembrane region" description="Helical" evidence="1">
    <location>
        <begin position="6"/>
        <end position="27"/>
    </location>
</feature>
<evidence type="ECO:0000313" key="2">
    <source>
        <dbReference type="EMBL" id="CAA9279725.1"/>
    </source>
</evidence>
<protein>
    <submittedName>
        <fullName evidence="2">Uncharacterized protein</fullName>
    </submittedName>
</protein>
<reference evidence="2" key="1">
    <citation type="submission" date="2020-02" db="EMBL/GenBank/DDBJ databases">
        <authorList>
            <person name="Meier V. D."/>
        </authorList>
    </citation>
    <scope>NUCLEOTIDE SEQUENCE</scope>
    <source>
        <strain evidence="2">AVDCRST_MAG41</strain>
    </source>
</reference>
<keyword evidence="1" id="KW-1133">Transmembrane helix</keyword>
<evidence type="ECO:0000256" key="1">
    <source>
        <dbReference type="SAM" id="Phobius"/>
    </source>
</evidence>
<keyword evidence="1" id="KW-0812">Transmembrane</keyword>
<accession>A0A6J4JI60</accession>
<name>A0A6J4JI60_9ACTN</name>
<dbReference type="EMBL" id="CADCTP010000316">
    <property type="protein sequence ID" value="CAA9279725.1"/>
    <property type="molecule type" value="Genomic_DNA"/>
</dbReference>
<keyword evidence="1" id="KW-0472">Membrane</keyword>
<dbReference type="AlphaFoldDB" id="A0A6J4JI60"/>
<gene>
    <name evidence="2" type="ORF">AVDCRST_MAG41-3505</name>
</gene>
<sequence length="80" mass="8395">MSDGWLALTWIVVIGVLGVAVAAVVLARARVAAARAGAADGERYRQLAERRAAGQQQAAAELGRLTERLAAVEKLLRDVG</sequence>